<dbReference type="EMBL" id="WBVY01000007">
    <property type="protein sequence ID" value="KAB2655072.1"/>
    <property type="molecule type" value="Genomic_DNA"/>
</dbReference>
<comment type="caution">
    <text evidence="2">The sequence shown here is derived from an EMBL/GenBank/DDBJ whole genome shotgun (WGS) entry which is preliminary data.</text>
</comment>
<keyword evidence="1" id="KW-1133">Transmembrane helix</keyword>
<evidence type="ECO:0000256" key="1">
    <source>
        <dbReference type="SAM" id="Phobius"/>
    </source>
</evidence>
<feature type="transmembrane region" description="Helical" evidence="1">
    <location>
        <begin position="184"/>
        <end position="205"/>
    </location>
</feature>
<organism evidence="2 3">
    <name type="scientific">Brucella tritici</name>
    <dbReference type="NCBI Taxonomy" id="94626"/>
    <lineage>
        <taxon>Bacteria</taxon>
        <taxon>Pseudomonadati</taxon>
        <taxon>Pseudomonadota</taxon>
        <taxon>Alphaproteobacteria</taxon>
        <taxon>Hyphomicrobiales</taxon>
        <taxon>Brucellaceae</taxon>
        <taxon>Brucella/Ochrobactrum group</taxon>
        <taxon>Brucella</taxon>
    </lineage>
</organism>
<keyword evidence="1" id="KW-0812">Transmembrane</keyword>
<evidence type="ECO:0000313" key="2">
    <source>
        <dbReference type="EMBL" id="KAB2655072.1"/>
    </source>
</evidence>
<name>A0A7V8B0V2_9HYPH</name>
<feature type="transmembrane region" description="Helical" evidence="1">
    <location>
        <begin position="152"/>
        <end position="172"/>
    </location>
</feature>
<sequence>MAKRYRTLRSLDPADIVMTSLHNSSVDSHRKKQKKIKANERWKAVCRRLEAADISEEWVDDAIKFMDRYGYTLNQINTKVVPYLEDLISEKSKKEKNEALRASLKNISKQQAINDALSTIDRISKHISLQIEMEAACNFIKNKNHAITIRRFNIVTSFLISLFRICIFLVFGSVVTHTLNYNPSYYGTATSILLIAAIILFVFSYKSLRRYRVLLNGKNILGLHSVFLSDTQISNIKDNKNLKECKKLLNLKKRHLNKELITKFKSMELEVNKNSDRASVVNITDVIKENHTGTASKPSSISQ</sequence>
<accession>A0A7V8B0V2</accession>
<keyword evidence="1" id="KW-0472">Membrane</keyword>
<protein>
    <submittedName>
        <fullName evidence="2">Uncharacterized protein</fullName>
    </submittedName>
</protein>
<evidence type="ECO:0000313" key="3">
    <source>
        <dbReference type="Proteomes" id="UP000460650"/>
    </source>
</evidence>
<proteinExistence type="predicted"/>
<dbReference type="AlphaFoldDB" id="A0A7V8B0V2"/>
<reference evidence="2 3" key="1">
    <citation type="submission" date="2019-09" db="EMBL/GenBank/DDBJ databases">
        <title>Taxonomic organization of the family Brucellaceae based on a phylogenomic approach.</title>
        <authorList>
            <person name="Leclercq S."/>
            <person name="Cloeckaert A."/>
            <person name="Zygmunt M.S."/>
        </authorList>
    </citation>
    <scope>NUCLEOTIDE SEQUENCE [LARGE SCALE GENOMIC DNA]</scope>
    <source>
        <strain evidence="2 3">TA93</strain>
    </source>
</reference>
<dbReference type="RefSeq" id="WP_151648269.1">
    <property type="nucleotide sequence ID" value="NZ_WBVY01000007.1"/>
</dbReference>
<dbReference type="Proteomes" id="UP000460650">
    <property type="component" value="Unassembled WGS sequence"/>
</dbReference>
<gene>
    <name evidence="2" type="ORF">F9K94_21175</name>
</gene>